<feature type="compositionally biased region" description="Basic and acidic residues" evidence="2">
    <location>
        <begin position="291"/>
        <end position="301"/>
    </location>
</feature>
<feature type="compositionally biased region" description="Polar residues" evidence="2">
    <location>
        <begin position="228"/>
        <end position="238"/>
    </location>
</feature>
<feature type="compositionally biased region" description="Low complexity" evidence="2">
    <location>
        <begin position="45"/>
        <end position="61"/>
    </location>
</feature>
<dbReference type="InterPro" id="IPR040210">
    <property type="entry name" value="Cep85/Cep85L"/>
</dbReference>
<feature type="region of interest" description="Disordered" evidence="2">
    <location>
        <begin position="107"/>
        <end position="314"/>
    </location>
</feature>
<dbReference type="PANTHER" id="PTHR31075">
    <property type="entry name" value="CENTROSOMAL PROTEIN OF 85 KDA"/>
    <property type="match status" value="1"/>
</dbReference>
<dbReference type="Proteomes" id="UP001634394">
    <property type="component" value="Unassembled WGS sequence"/>
</dbReference>
<feature type="compositionally biased region" description="Polar residues" evidence="2">
    <location>
        <begin position="206"/>
        <end position="218"/>
    </location>
</feature>
<protein>
    <submittedName>
        <fullName evidence="3">Uncharacterized protein</fullName>
    </submittedName>
</protein>
<evidence type="ECO:0000256" key="1">
    <source>
        <dbReference type="SAM" id="Coils"/>
    </source>
</evidence>
<keyword evidence="1" id="KW-0175">Coiled coil</keyword>
<name>A0ABD3X817_SINWO</name>
<feature type="region of interest" description="Disordered" evidence="2">
    <location>
        <begin position="45"/>
        <end position="91"/>
    </location>
</feature>
<dbReference type="AlphaFoldDB" id="A0ABD3X817"/>
<sequence>MSWKGSGQGQFADANVPDYEKMLHSRYAGSSTGWSSSLNTQYGYPTYSPRSSSGSYMSPSPHRGAYGEPRPRSSYLQYQPSKYGLSSESSRYGSLSHLGADFRQLGLESNSYDRVPENGYESESAYRSKPRSGVLSEISYDLANQTRPGTDNRGYASDSGSHHHRRFKQHSREQDSGEFDLETPNLLSHSPPKSPIGDRSLDKSSSDMYMSPTKSQVPMSDFYRYRNDSANSTDSADLNTHDSYFKSPPIAKERSVSSNISSHNSIGDLTRWQQHQKQRMNPPDEPDPEADVSREITEKSSDLSSNRLSVSHQNKALNSHIVPQRERKVPTGQSYMLQESHNTYDIQERKSDQLETFKNAANAIIKDKDSIIEKQKLRIMDLEETTKEYEMRLRRTLQYSAAPETGDNNSFTKLQDLEYKNAALRTELKELKMRKDEEVEALEIKLGGVEHELVQMQTVLRNNQPDMEKIEAKQREKELEAEEWKNKFLEMKQSHQGLKQELDGVERYLSDLPTAEEFSKNAEEISF</sequence>
<feature type="compositionally biased region" description="Low complexity" evidence="2">
    <location>
        <begin position="256"/>
        <end position="266"/>
    </location>
</feature>
<organism evidence="3 4">
    <name type="scientific">Sinanodonta woodiana</name>
    <name type="common">Chinese pond mussel</name>
    <name type="synonym">Anodonta woodiana</name>
    <dbReference type="NCBI Taxonomy" id="1069815"/>
    <lineage>
        <taxon>Eukaryota</taxon>
        <taxon>Metazoa</taxon>
        <taxon>Spiralia</taxon>
        <taxon>Lophotrochozoa</taxon>
        <taxon>Mollusca</taxon>
        <taxon>Bivalvia</taxon>
        <taxon>Autobranchia</taxon>
        <taxon>Heteroconchia</taxon>
        <taxon>Palaeoheterodonta</taxon>
        <taxon>Unionida</taxon>
        <taxon>Unionoidea</taxon>
        <taxon>Unionidae</taxon>
        <taxon>Unioninae</taxon>
        <taxon>Sinanodonta</taxon>
    </lineage>
</organism>
<comment type="caution">
    <text evidence="3">The sequence shown here is derived from an EMBL/GenBank/DDBJ whole genome shotgun (WGS) entry which is preliminary data.</text>
</comment>
<accession>A0ABD3X817</accession>
<proteinExistence type="predicted"/>
<gene>
    <name evidence="3" type="ORF">ACJMK2_027610</name>
</gene>
<feature type="coiled-coil region" evidence="1">
    <location>
        <begin position="372"/>
        <end position="501"/>
    </location>
</feature>
<keyword evidence="4" id="KW-1185">Reference proteome</keyword>
<dbReference type="PANTHER" id="PTHR31075:SF4">
    <property type="entry name" value="CENTROSOMAL PROTEIN OF 85 KDA"/>
    <property type="match status" value="1"/>
</dbReference>
<reference evidence="3 4" key="1">
    <citation type="submission" date="2024-11" db="EMBL/GenBank/DDBJ databases">
        <title>Chromosome-level genome assembly of the freshwater bivalve Anodonta woodiana.</title>
        <authorList>
            <person name="Chen X."/>
        </authorList>
    </citation>
    <scope>NUCLEOTIDE SEQUENCE [LARGE SCALE GENOMIC DNA]</scope>
    <source>
        <strain evidence="3">MN2024</strain>
        <tissue evidence="3">Gills</tissue>
    </source>
</reference>
<evidence type="ECO:0000256" key="2">
    <source>
        <dbReference type="SAM" id="MobiDB-lite"/>
    </source>
</evidence>
<feature type="compositionally biased region" description="Low complexity" evidence="2">
    <location>
        <begin position="302"/>
        <end position="311"/>
    </location>
</feature>
<dbReference type="EMBL" id="JBJQND010000003">
    <property type="protein sequence ID" value="KAL3881152.1"/>
    <property type="molecule type" value="Genomic_DNA"/>
</dbReference>
<evidence type="ECO:0000313" key="4">
    <source>
        <dbReference type="Proteomes" id="UP001634394"/>
    </source>
</evidence>
<evidence type="ECO:0000313" key="3">
    <source>
        <dbReference type="EMBL" id="KAL3881152.1"/>
    </source>
</evidence>